<feature type="domain" description="DUF4246" evidence="3">
    <location>
        <begin position="8"/>
        <end position="57"/>
    </location>
</feature>
<proteinExistence type="predicted"/>
<dbReference type="InterPro" id="IPR049192">
    <property type="entry name" value="DUF4246_C"/>
</dbReference>
<dbReference type="AlphaFoldDB" id="A0A165PR35"/>
<evidence type="ECO:0000256" key="1">
    <source>
        <dbReference type="SAM" id="Coils"/>
    </source>
</evidence>
<feature type="coiled-coil region" evidence="1">
    <location>
        <begin position="551"/>
        <end position="578"/>
    </location>
</feature>
<evidence type="ECO:0000313" key="4">
    <source>
        <dbReference type="EMBL" id="KZT21383.1"/>
    </source>
</evidence>
<sequence>MSEEELPYFPNSFDVPAQDAITLVEYRMRVLIGEIIEKPNWWIKVCDNDIVGKWRAEFIEHDAERVRRFWPEDVNKQKEDINERMSSRLRRVPTREGRPWPRKVITDVQLDYIFDWLRWLADEREAKSGVEATHILNVYQSCKLIPAELREALIRGAAALETVPEAEKDWHPRSNRQVLDLVHPSLYCFRIGKSLAKNPETGSLHAPLIEQYIQQREDLKRFSYGWKPNSLSIQHQWLPTDFSVSETGSVASLSYINNLHPDDHKSLYQTISAVIERFVPLWERVLGDLHMRQEPLIVVDPYLWYDEGPRRATPEPQEEDFVDIYPEHEYTGRRAYWAACSIWEENNEPFVPEPQAFTPPERNVYTLRDRNIQVIVKMANIVLTPENPEYPGGSWHVEGMLNESIVATGIYYYDSANITESKLSFRQALDSDSSLSYQQGDTKGYLQVYGIDGNGGPLNQELGSVVTKEGKCLVFPNIWQHRVSPFRLVDPAKPGHRKILCFFLVDPTVTILSTSSVPPQQYEWYMREAERIPGMGTLPRELQDMVTDELRKDGAITLEQAKEEREKLMEERANFVVIQNKEVYELGFNMCEH</sequence>
<feature type="domain" description="DUF4246" evidence="2">
    <location>
        <begin position="110"/>
        <end position="527"/>
    </location>
</feature>
<protein>
    <submittedName>
        <fullName evidence="4">Uncharacterized protein</fullName>
    </submittedName>
</protein>
<dbReference type="InterPro" id="IPR049207">
    <property type="entry name" value="DUF4246_N"/>
</dbReference>
<evidence type="ECO:0000313" key="5">
    <source>
        <dbReference type="Proteomes" id="UP000076761"/>
    </source>
</evidence>
<keyword evidence="5" id="KW-1185">Reference proteome</keyword>
<accession>A0A165PR35</accession>
<dbReference type="STRING" id="1314782.A0A165PR35"/>
<dbReference type="InterPro" id="IPR025340">
    <property type="entry name" value="DUF4246"/>
</dbReference>
<dbReference type="EMBL" id="KV425607">
    <property type="protein sequence ID" value="KZT21383.1"/>
    <property type="molecule type" value="Genomic_DNA"/>
</dbReference>
<evidence type="ECO:0000259" key="2">
    <source>
        <dbReference type="Pfam" id="PF14033"/>
    </source>
</evidence>
<dbReference type="PANTHER" id="PTHR33119:SF1">
    <property type="entry name" value="FE2OG DIOXYGENASE DOMAIN-CONTAINING PROTEIN"/>
    <property type="match status" value="1"/>
</dbReference>
<dbReference type="Pfam" id="PF14033">
    <property type="entry name" value="DUF4246"/>
    <property type="match status" value="1"/>
</dbReference>
<dbReference type="Proteomes" id="UP000076761">
    <property type="component" value="Unassembled WGS sequence"/>
</dbReference>
<dbReference type="PANTHER" id="PTHR33119">
    <property type="entry name" value="IFI3P"/>
    <property type="match status" value="1"/>
</dbReference>
<reference evidence="4 5" key="1">
    <citation type="journal article" date="2016" name="Mol. Biol. Evol.">
        <title>Comparative Genomics of Early-Diverging Mushroom-Forming Fungi Provides Insights into the Origins of Lignocellulose Decay Capabilities.</title>
        <authorList>
            <person name="Nagy L.G."/>
            <person name="Riley R."/>
            <person name="Tritt A."/>
            <person name="Adam C."/>
            <person name="Daum C."/>
            <person name="Floudas D."/>
            <person name="Sun H."/>
            <person name="Yadav J.S."/>
            <person name="Pangilinan J."/>
            <person name="Larsson K.H."/>
            <person name="Matsuura K."/>
            <person name="Barry K."/>
            <person name="Labutti K."/>
            <person name="Kuo R."/>
            <person name="Ohm R.A."/>
            <person name="Bhattacharya S.S."/>
            <person name="Shirouzu T."/>
            <person name="Yoshinaga Y."/>
            <person name="Martin F.M."/>
            <person name="Grigoriev I.V."/>
            <person name="Hibbett D.S."/>
        </authorList>
    </citation>
    <scope>NUCLEOTIDE SEQUENCE [LARGE SCALE GENOMIC DNA]</scope>
    <source>
        <strain evidence="4 5">HHB14362 ss-1</strain>
    </source>
</reference>
<dbReference type="OrthoDB" id="415532at2759"/>
<keyword evidence="1" id="KW-0175">Coiled coil</keyword>
<dbReference type="InParanoid" id="A0A165PR35"/>
<dbReference type="Pfam" id="PF21666">
    <property type="entry name" value="DUF4246_N"/>
    <property type="match status" value="1"/>
</dbReference>
<organism evidence="4 5">
    <name type="scientific">Neolentinus lepideus HHB14362 ss-1</name>
    <dbReference type="NCBI Taxonomy" id="1314782"/>
    <lineage>
        <taxon>Eukaryota</taxon>
        <taxon>Fungi</taxon>
        <taxon>Dikarya</taxon>
        <taxon>Basidiomycota</taxon>
        <taxon>Agaricomycotina</taxon>
        <taxon>Agaricomycetes</taxon>
        <taxon>Gloeophyllales</taxon>
        <taxon>Gloeophyllaceae</taxon>
        <taxon>Neolentinus</taxon>
    </lineage>
</organism>
<gene>
    <name evidence="4" type="ORF">NEOLEDRAFT_1150707</name>
</gene>
<name>A0A165PR35_9AGAM</name>
<evidence type="ECO:0000259" key="3">
    <source>
        <dbReference type="Pfam" id="PF21666"/>
    </source>
</evidence>